<dbReference type="PANTHER" id="PTHR10907">
    <property type="entry name" value="REGUCALCIN"/>
    <property type="match status" value="1"/>
</dbReference>
<protein>
    <recommendedName>
        <fullName evidence="4">SMP-30/Gluconolactonase/LRE-like region domain-containing protein</fullName>
    </recommendedName>
</protein>
<evidence type="ECO:0000256" key="1">
    <source>
        <dbReference type="ARBA" id="ARBA00008853"/>
    </source>
</evidence>
<feature type="binding site" evidence="3">
    <location>
        <position position="160"/>
    </location>
    <ligand>
        <name>a divalent metal cation</name>
        <dbReference type="ChEBI" id="CHEBI:60240"/>
    </ligand>
</feature>
<keyword evidence="6" id="KW-1185">Reference proteome</keyword>
<dbReference type="Proteomes" id="UP000799776">
    <property type="component" value="Unassembled WGS sequence"/>
</dbReference>
<dbReference type="GO" id="GO:0004341">
    <property type="term" value="F:gluconolactonase activity"/>
    <property type="evidence" value="ECO:0007669"/>
    <property type="project" value="TreeGrafter"/>
</dbReference>
<evidence type="ECO:0000256" key="2">
    <source>
        <dbReference type="PIRSR" id="PIRSR605511-1"/>
    </source>
</evidence>
<organism evidence="5 6">
    <name type="scientific">Saccharata proteae CBS 121410</name>
    <dbReference type="NCBI Taxonomy" id="1314787"/>
    <lineage>
        <taxon>Eukaryota</taxon>
        <taxon>Fungi</taxon>
        <taxon>Dikarya</taxon>
        <taxon>Ascomycota</taxon>
        <taxon>Pezizomycotina</taxon>
        <taxon>Dothideomycetes</taxon>
        <taxon>Dothideomycetes incertae sedis</taxon>
        <taxon>Botryosphaeriales</taxon>
        <taxon>Saccharataceae</taxon>
        <taxon>Saccharata</taxon>
    </lineage>
</organism>
<dbReference type="AlphaFoldDB" id="A0A6A5YAT5"/>
<dbReference type="Pfam" id="PF08450">
    <property type="entry name" value="SGL"/>
    <property type="match status" value="1"/>
</dbReference>
<name>A0A6A5YAT5_9PEZI</name>
<evidence type="ECO:0000313" key="5">
    <source>
        <dbReference type="EMBL" id="KAF2088985.1"/>
    </source>
</evidence>
<evidence type="ECO:0000259" key="4">
    <source>
        <dbReference type="Pfam" id="PF08450"/>
    </source>
</evidence>
<feature type="binding site" evidence="3">
    <location>
        <position position="109"/>
    </location>
    <ligand>
        <name>substrate</name>
    </ligand>
</feature>
<feature type="domain" description="SMP-30/Gluconolactonase/LRE-like region" evidence="4">
    <location>
        <begin position="9"/>
        <end position="265"/>
    </location>
</feature>
<accession>A0A6A5YAT5</accession>
<sequence length="305" mass="34258">PYLDIQCGLGEGPYWEEATNTLRFVDIVKQKVYALDLTKGPSSLKVLVELTEPDTSIGTTADIEGDDEHFVFGGKRGYGIFNRKTAQFKLIKKYWSDEEIAQGKEKTLRGNDGAVDTQGRYWVGTMNDPLVKAPEPEGTLFRLDPDGTLHRMMEGVHIPNGMSWTADDKHMYFTDSPSKNIYKFDFDVKTGNISNKRVFYHVPEEHGVPDGHVLDEQGYMWAAIHGAGKVIRLSPEGKVVAEIIVPTRCPTCPAFAGEDLIITSSEEEMPDKFPNQKYQGRVFKVHVGVKGMKPNRFRWLGDKAV</sequence>
<reference evidence="5" key="1">
    <citation type="journal article" date="2020" name="Stud. Mycol.">
        <title>101 Dothideomycetes genomes: a test case for predicting lifestyles and emergence of pathogens.</title>
        <authorList>
            <person name="Haridas S."/>
            <person name="Albert R."/>
            <person name="Binder M."/>
            <person name="Bloem J."/>
            <person name="Labutti K."/>
            <person name="Salamov A."/>
            <person name="Andreopoulos B."/>
            <person name="Baker S."/>
            <person name="Barry K."/>
            <person name="Bills G."/>
            <person name="Bluhm B."/>
            <person name="Cannon C."/>
            <person name="Castanera R."/>
            <person name="Culley D."/>
            <person name="Daum C."/>
            <person name="Ezra D."/>
            <person name="Gonzalez J."/>
            <person name="Henrissat B."/>
            <person name="Kuo A."/>
            <person name="Liang C."/>
            <person name="Lipzen A."/>
            <person name="Lutzoni F."/>
            <person name="Magnuson J."/>
            <person name="Mondo S."/>
            <person name="Nolan M."/>
            <person name="Ohm R."/>
            <person name="Pangilinan J."/>
            <person name="Park H.-J."/>
            <person name="Ramirez L."/>
            <person name="Alfaro M."/>
            <person name="Sun H."/>
            <person name="Tritt A."/>
            <person name="Yoshinaga Y."/>
            <person name="Zwiers L.-H."/>
            <person name="Turgeon B."/>
            <person name="Goodwin S."/>
            <person name="Spatafora J."/>
            <person name="Crous P."/>
            <person name="Grigoriev I."/>
        </authorList>
    </citation>
    <scope>NUCLEOTIDE SEQUENCE</scope>
    <source>
        <strain evidence="5">CBS 121410</strain>
    </source>
</reference>
<dbReference type="SUPFAM" id="SSF63829">
    <property type="entry name" value="Calcium-dependent phosphotriesterase"/>
    <property type="match status" value="1"/>
</dbReference>
<keyword evidence="3" id="KW-0862">Zinc</keyword>
<feature type="binding site" evidence="3">
    <location>
        <position position="210"/>
    </location>
    <ligand>
        <name>a divalent metal cation</name>
        <dbReference type="ChEBI" id="CHEBI:60240"/>
    </ligand>
</feature>
<dbReference type="InterPro" id="IPR005511">
    <property type="entry name" value="SMP-30"/>
</dbReference>
<dbReference type="Gene3D" id="2.120.10.30">
    <property type="entry name" value="TolB, C-terminal domain"/>
    <property type="match status" value="1"/>
</dbReference>
<feature type="non-terminal residue" evidence="5">
    <location>
        <position position="1"/>
    </location>
</feature>
<keyword evidence="3" id="KW-0479">Metal-binding</keyword>
<dbReference type="InterPro" id="IPR013658">
    <property type="entry name" value="SGL"/>
</dbReference>
<proteinExistence type="inferred from homology"/>
<dbReference type="GO" id="GO:0005509">
    <property type="term" value="F:calcium ion binding"/>
    <property type="evidence" value="ECO:0007669"/>
    <property type="project" value="TreeGrafter"/>
</dbReference>
<comment type="similarity">
    <text evidence="1">Belongs to the SMP-30/CGR1 family.</text>
</comment>
<dbReference type="PRINTS" id="PR01790">
    <property type="entry name" value="SMP30FAMILY"/>
</dbReference>
<dbReference type="InterPro" id="IPR011042">
    <property type="entry name" value="6-blade_b-propeller_TolB-like"/>
</dbReference>
<dbReference type="PANTHER" id="PTHR10907:SF47">
    <property type="entry name" value="REGUCALCIN"/>
    <property type="match status" value="1"/>
</dbReference>
<feature type="active site" description="Proton donor/acceptor" evidence="2">
    <location>
        <position position="210"/>
    </location>
</feature>
<dbReference type="OrthoDB" id="423498at2759"/>
<comment type="cofactor">
    <cofactor evidence="3">
        <name>Zn(2+)</name>
        <dbReference type="ChEBI" id="CHEBI:29105"/>
    </cofactor>
    <text evidence="3">Binds 1 divalent metal cation per subunit.</text>
</comment>
<evidence type="ECO:0000256" key="3">
    <source>
        <dbReference type="PIRSR" id="PIRSR605511-2"/>
    </source>
</evidence>
<dbReference type="EMBL" id="ML978715">
    <property type="protein sequence ID" value="KAF2088985.1"/>
    <property type="molecule type" value="Genomic_DNA"/>
</dbReference>
<feature type="binding site" evidence="3">
    <location>
        <position position="111"/>
    </location>
    <ligand>
        <name>substrate</name>
    </ligand>
</feature>
<feature type="binding site" evidence="3">
    <location>
        <position position="11"/>
    </location>
    <ligand>
        <name>a divalent metal cation</name>
        <dbReference type="ChEBI" id="CHEBI:60240"/>
    </ligand>
</feature>
<evidence type="ECO:0000313" key="6">
    <source>
        <dbReference type="Proteomes" id="UP000799776"/>
    </source>
</evidence>
<gene>
    <name evidence="5" type="ORF">K490DRAFT_38430</name>
</gene>